<sequence length="294" mass="34053">MIKRLNIKFFKNIIADKQLKFININSTPYKTNHINFNYCYNSNHINFKNNDFSNNFPFKNFNIRFYTTSDNKKDINTINKEEILNNNNNSNNSNNSSNSNSNNNNNNKQDKDYYNSFKNDNANNEFKQKLENEKIQEIKNLFDGRALLMLVVKITLVNYLIRYYILDFTYCQGSSMQPTINSGAVLLINRLTRDFQVNDLVTAISPTTGDYNICKRIKFVEGDTILFHSDTGTVLFTIPKGYVWIEGDNPSTSKDSRSYGPIPKRLLTGKVILRLNPLSLLKDEPPETETQKIN</sequence>
<gene>
    <name evidence="10" type="ORF">DICPUDRAFT_78858</name>
</gene>
<dbReference type="GeneID" id="10501445"/>
<evidence type="ECO:0000313" key="10">
    <source>
        <dbReference type="EMBL" id="EGC35415.1"/>
    </source>
</evidence>
<dbReference type="PANTHER" id="PTHR12383">
    <property type="entry name" value="PROTEASE FAMILY S26 MITOCHONDRIAL INNER MEMBRANE PROTEASE-RELATED"/>
    <property type="match status" value="1"/>
</dbReference>
<feature type="domain" description="Peptidase S26" evidence="9">
    <location>
        <begin position="237"/>
        <end position="274"/>
    </location>
</feature>
<dbReference type="VEuPathDB" id="AmoebaDB:DICPUDRAFT_78858"/>
<evidence type="ECO:0000256" key="8">
    <source>
        <dbReference type="SAM" id="MobiDB-lite"/>
    </source>
</evidence>
<dbReference type="SUPFAM" id="SSF51306">
    <property type="entry name" value="LexA/Signal peptidase"/>
    <property type="match status" value="1"/>
</dbReference>
<feature type="domain" description="Peptidase S26" evidence="9">
    <location>
        <begin position="147"/>
        <end position="230"/>
    </location>
</feature>
<dbReference type="GO" id="GO:0042720">
    <property type="term" value="C:mitochondrial inner membrane peptidase complex"/>
    <property type="evidence" value="ECO:0000318"/>
    <property type="project" value="GO_Central"/>
</dbReference>
<comment type="subcellular location">
    <subcellularLocation>
        <location evidence="1">Mitochondrion inner membrane</location>
    </subcellularLocation>
</comment>
<dbReference type="InterPro" id="IPR052064">
    <property type="entry name" value="Mito_IMP1_subunit"/>
</dbReference>
<keyword evidence="4" id="KW-0496">Mitochondrion</keyword>
<dbReference type="CDD" id="cd06530">
    <property type="entry name" value="S26_SPase_I"/>
    <property type="match status" value="1"/>
</dbReference>
<dbReference type="InterPro" id="IPR000223">
    <property type="entry name" value="Pept_S26A_signal_pept_1"/>
</dbReference>
<evidence type="ECO:0000256" key="2">
    <source>
        <dbReference type="ARBA" id="ARBA00022792"/>
    </source>
</evidence>
<reference evidence="11" key="1">
    <citation type="journal article" date="2011" name="Genome Biol.">
        <title>Comparative genomics of the social amoebae Dictyostelium discoideum and Dictyostelium purpureum.</title>
        <authorList>
            <consortium name="US DOE Joint Genome Institute (JGI-PGF)"/>
            <person name="Sucgang R."/>
            <person name="Kuo A."/>
            <person name="Tian X."/>
            <person name="Salerno W."/>
            <person name="Parikh A."/>
            <person name="Feasley C.L."/>
            <person name="Dalin E."/>
            <person name="Tu H."/>
            <person name="Huang E."/>
            <person name="Barry K."/>
            <person name="Lindquist E."/>
            <person name="Shapiro H."/>
            <person name="Bruce D."/>
            <person name="Schmutz J."/>
            <person name="Salamov A."/>
            <person name="Fey P."/>
            <person name="Gaudet P."/>
            <person name="Anjard C."/>
            <person name="Babu M.M."/>
            <person name="Basu S."/>
            <person name="Bushmanova Y."/>
            <person name="van der Wel H."/>
            <person name="Katoh-Kurasawa M."/>
            <person name="Dinh C."/>
            <person name="Coutinho P.M."/>
            <person name="Saito T."/>
            <person name="Elias M."/>
            <person name="Schaap P."/>
            <person name="Kay R.R."/>
            <person name="Henrissat B."/>
            <person name="Eichinger L."/>
            <person name="Rivero F."/>
            <person name="Putnam N.H."/>
            <person name="West C.M."/>
            <person name="Loomis W.F."/>
            <person name="Chisholm R.L."/>
            <person name="Shaulsky G."/>
            <person name="Strassmann J.E."/>
            <person name="Queller D.C."/>
            <person name="Kuspa A."/>
            <person name="Grigoriev I.V."/>
        </authorList>
    </citation>
    <scope>NUCLEOTIDE SEQUENCE [LARGE SCALE GENOMIC DNA]</scope>
    <source>
        <strain evidence="11">QSDP1</strain>
    </source>
</reference>
<dbReference type="FunFam" id="2.10.109.10:FF:000046">
    <property type="entry name" value="Mitochondrial inner membrane protease subunit"/>
    <property type="match status" value="1"/>
</dbReference>
<evidence type="ECO:0000256" key="5">
    <source>
        <dbReference type="ARBA" id="ARBA00023136"/>
    </source>
</evidence>
<feature type="active site" evidence="7">
    <location>
        <position position="215"/>
    </location>
</feature>
<dbReference type="eggNOG" id="KOG0171">
    <property type="taxonomic scope" value="Eukaryota"/>
</dbReference>
<accession>F0ZKT5</accession>
<dbReference type="STRING" id="5786.F0ZKT5"/>
<name>F0ZKT5_DICPU</name>
<dbReference type="KEGG" id="dpp:DICPUDRAFT_78858"/>
<dbReference type="Gene3D" id="2.10.109.10">
    <property type="entry name" value="Umud Fragment, subunit A"/>
    <property type="match status" value="1"/>
</dbReference>
<evidence type="ECO:0000259" key="9">
    <source>
        <dbReference type="Pfam" id="PF10502"/>
    </source>
</evidence>
<feature type="compositionally biased region" description="Low complexity" evidence="8">
    <location>
        <begin position="85"/>
        <end position="107"/>
    </location>
</feature>
<comment type="similarity">
    <text evidence="6">Belongs to the peptidase S26 family. IMP1 subfamily.</text>
</comment>
<dbReference type="PANTHER" id="PTHR12383:SF16">
    <property type="entry name" value="MITOCHONDRIAL INNER MEMBRANE PROTEASE SUBUNIT 1"/>
    <property type="match status" value="1"/>
</dbReference>
<evidence type="ECO:0000256" key="7">
    <source>
        <dbReference type="PIRSR" id="PIRSR600223-1"/>
    </source>
</evidence>
<dbReference type="PRINTS" id="PR00727">
    <property type="entry name" value="LEADERPTASE"/>
</dbReference>
<keyword evidence="5" id="KW-0472">Membrane</keyword>
<dbReference type="OMA" id="KGYVWIE"/>
<keyword evidence="3" id="KW-0378">Hydrolase</keyword>
<evidence type="ECO:0000256" key="1">
    <source>
        <dbReference type="ARBA" id="ARBA00004273"/>
    </source>
</evidence>
<evidence type="ECO:0000256" key="4">
    <source>
        <dbReference type="ARBA" id="ARBA00023128"/>
    </source>
</evidence>
<proteinExistence type="inferred from homology"/>
<evidence type="ECO:0000256" key="3">
    <source>
        <dbReference type="ARBA" id="ARBA00022801"/>
    </source>
</evidence>
<keyword evidence="2" id="KW-0999">Mitochondrion inner membrane</keyword>
<dbReference type="GO" id="GO:0004252">
    <property type="term" value="F:serine-type endopeptidase activity"/>
    <property type="evidence" value="ECO:0007669"/>
    <property type="project" value="InterPro"/>
</dbReference>
<organism evidence="10 11">
    <name type="scientific">Dictyostelium purpureum</name>
    <name type="common">Slime mold</name>
    <dbReference type="NCBI Taxonomy" id="5786"/>
    <lineage>
        <taxon>Eukaryota</taxon>
        <taxon>Amoebozoa</taxon>
        <taxon>Evosea</taxon>
        <taxon>Eumycetozoa</taxon>
        <taxon>Dictyostelia</taxon>
        <taxon>Dictyosteliales</taxon>
        <taxon>Dictyosteliaceae</taxon>
        <taxon>Dictyostelium</taxon>
    </lineage>
</organism>
<protein>
    <recommendedName>
        <fullName evidence="9">Peptidase S26 domain-containing protein</fullName>
    </recommendedName>
</protein>
<dbReference type="AlphaFoldDB" id="F0ZKT5"/>
<dbReference type="InParanoid" id="F0ZKT5"/>
<dbReference type="EMBL" id="GL871060">
    <property type="protein sequence ID" value="EGC35415.1"/>
    <property type="molecule type" value="Genomic_DNA"/>
</dbReference>
<dbReference type="Proteomes" id="UP000001064">
    <property type="component" value="Unassembled WGS sequence"/>
</dbReference>
<dbReference type="Pfam" id="PF10502">
    <property type="entry name" value="Peptidase_S26"/>
    <property type="match status" value="2"/>
</dbReference>
<dbReference type="RefSeq" id="XP_003288028.1">
    <property type="nucleotide sequence ID" value="XM_003287980.1"/>
</dbReference>
<dbReference type="InterPro" id="IPR019533">
    <property type="entry name" value="Peptidase_S26"/>
</dbReference>
<dbReference type="InterPro" id="IPR036286">
    <property type="entry name" value="LexA/Signal_pep-like_sf"/>
</dbReference>
<dbReference type="GO" id="GO:0006465">
    <property type="term" value="P:signal peptide processing"/>
    <property type="evidence" value="ECO:0007669"/>
    <property type="project" value="InterPro"/>
</dbReference>
<evidence type="ECO:0000313" key="11">
    <source>
        <dbReference type="Proteomes" id="UP000001064"/>
    </source>
</evidence>
<feature type="region of interest" description="Disordered" evidence="8">
    <location>
        <begin position="84"/>
        <end position="118"/>
    </location>
</feature>
<dbReference type="GO" id="GO:0006627">
    <property type="term" value="P:protein processing involved in protein targeting to mitochondrion"/>
    <property type="evidence" value="ECO:0000318"/>
    <property type="project" value="GO_Central"/>
</dbReference>
<keyword evidence="11" id="KW-1185">Reference proteome</keyword>
<dbReference type="OrthoDB" id="308440at2759"/>
<feature type="active site" evidence="7">
    <location>
        <position position="175"/>
    </location>
</feature>
<evidence type="ECO:0000256" key="6">
    <source>
        <dbReference type="ARBA" id="ARBA00038445"/>
    </source>
</evidence>